<dbReference type="PATRIC" id="fig|408015.6.peg.4172"/>
<keyword evidence="2" id="KW-1185">Reference proteome</keyword>
<accession>A0A0F7CPZ1</accession>
<proteinExistence type="predicted"/>
<dbReference type="Proteomes" id="UP000034034">
    <property type="component" value="Chromosome"/>
</dbReference>
<evidence type="ECO:0000313" key="2">
    <source>
        <dbReference type="Proteomes" id="UP000034034"/>
    </source>
</evidence>
<gene>
    <name evidence="1" type="ORF">SXIM_41170</name>
</gene>
<protein>
    <submittedName>
        <fullName evidence="1">Uncharacterized protein</fullName>
    </submittedName>
</protein>
<evidence type="ECO:0000313" key="1">
    <source>
        <dbReference type="EMBL" id="AKG45501.1"/>
    </source>
</evidence>
<dbReference type="EMBL" id="CP009922">
    <property type="protein sequence ID" value="AKG45501.1"/>
    <property type="molecule type" value="Genomic_DNA"/>
</dbReference>
<dbReference type="AlphaFoldDB" id="A0A0F7CPZ1"/>
<name>A0A0F7CPZ1_9ACTN</name>
<dbReference type="HOGENOM" id="CLU_2358602_0_0_11"/>
<sequence length="96" mass="10242">MSDYTIRSGDRAAFLAGLRELTDFLTANPTVLVPRRPSFAVLVDADDSDARRAGVESAASALGIPVADLGVGYFDARREFGPISYLVVGVPPEDQK</sequence>
<reference evidence="1" key="1">
    <citation type="submission" date="2019-08" db="EMBL/GenBank/DDBJ databases">
        <title>Complete genome sequence of a mangrove-derived Streptomyces xiamenensis.</title>
        <authorList>
            <person name="Xu J."/>
        </authorList>
    </citation>
    <scope>NUCLEOTIDE SEQUENCE</scope>
    <source>
        <strain evidence="1">318</strain>
    </source>
</reference>
<organism evidence="1 2">
    <name type="scientific">Streptomyces xiamenensis</name>
    <dbReference type="NCBI Taxonomy" id="408015"/>
    <lineage>
        <taxon>Bacteria</taxon>
        <taxon>Bacillati</taxon>
        <taxon>Actinomycetota</taxon>
        <taxon>Actinomycetes</taxon>
        <taxon>Kitasatosporales</taxon>
        <taxon>Streptomycetaceae</taxon>
        <taxon>Streptomyces</taxon>
    </lineage>
</organism>
<dbReference type="KEGG" id="sxi:SXIM_41170"/>
<dbReference type="STRING" id="408015.SXIM_41170"/>
<dbReference type="RefSeq" id="WP_046724830.1">
    <property type="nucleotide sequence ID" value="NZ_CP009922.3"/>
</dbReference>